<organism evidence="1 2">
    <name type="scientific">Trichonephila clavata</name>
    <name type="common">Joro spider</name>
    <name type="synonym">Nephila clavata</name>
    <dbReference type="NCBI Taxonomy" id="2740835"/>
    <lineage>
        <taxon>Eukaryota</taxon>
        <taxon>Metazoa</taxon>
        <taxon>Ecdysozoa</taxon>
        <taxon>Arthropoda</taxon>
        <taxon>Chelicerata</taxon>
        <taxon>Arachnida</taxon>
        <taxon>Araneae</taxon>
        <taxon>Araneomorphae</taxon>
        <taxon>Entelegynae</taxon>
        <taxon>Araneoidea</taxon>
        <taxon>Nephilidae</taxon>
        <taxon>Trichonephila</taxon>
    </lineage>
</organism>
<name>A0A8X6KTJ0_TRICU</name>
<comment type="caution">
    <text evidence="1">The sequence shown here is derived from an EMBL/GenBank/DDBJ whole genome shotgun (WGS) entry which is preliminary data.</text>
</comment>
<gene>
    <name evidence="1" type="ORF">TNCT_380981</name>
</gene>
<evidence type="ECO:0000313" key="1">
    <source>
        <dbReference type="EMBL" id="GFQ83566.1"/>
    </source>
</evidence>
<dbReference type="EMBL" id="BMAO01002823">
    <property type="protein sequence ID" value="GFQ83566.1"/>
    <property type="molecule type" value="Genomic_DNA"/>
</dbReference>
<sequence length="116" mass="13442">MYLQAISPSNYPSIRTGQRDVIIQWSRTKLASVRLDIFTNTACYEELLKPYFIRLEPIIHHCTPEKIFLLNYLSSNLDAPDIELTVKELTRKLTEEHCMDLSDSYLFSISDPDESA</sequence>
<evidence type="ECO:0000313" key="2">
    <source>
        <dbReference type="Proteomes" id="UP000887116"/>
    </source>
</evidence>
<protein>
    <submittedName>
        <fullName evidence="1">Uncharacterized protein</fullName>
    </submittedName>
</protein>
<dbReference type="Proteomes" id="UP000887116">
    <property type="component" value="Unassembled WGS sequence"/>
</dbReference>
<proteinExistence type="predicted"/>
<reference evidence="1" key="1">
    <citation type="submission" date="2020-07" db="EMBL/GenBank/DDBJ databases">
        <title>Multicomponent nature underlies the extraordinary mechanical properties of spider dragline silk.</title>
        <authorList>
            <person name="Kono N."/>
            <person name="Nakamura H."/>
            <person name="Mori M."/>
            <person name="Yoshida Y."/>
            <person name="Ohtoshi R."/>
            <person name="Malay A.D."/>
            <person name="Moran D.A.P."/>
            <person name="Tomita M."/>
            <person name="Numata K."/>
            <person name="Arakawa K."/>
        </authorList>
    </citation>
    <scope>NUCLEOTIDE SEQUENCE</scope>
</reference>
<accession>A0A8X6KTJ0</accession>
<keyword evidence="2" id="KW-1185">Reference proteome</keyword>
<dbReference type="AlphaFoldDB" id="A0A8X6KTJ0"/>